<evidence type="ECO:0000256" key="3">
    <source>
        <dbReference type="ARBA" id="ARBA00022741"/>
    </source>
</evidence>
<keyword evidence="9" id="KW-1185">Reference proteome</keyword>
<dbReference type="SUPFAM" id="SSF56104">
    <property type="entry name" value="SAICAR synthase-like"/>
    <property type="match status" value="1"/>
</dbReference>
<keyword evidence="3" id="KW-0547">Nucleotide-binding</keyword>
<protein>
    <recommendedName>
        <fullName evidence="8">Kinase</fullName>
        <ecNumber evidence="8">2.7.-.-</ecNumber>
    </recommendedName>
</protein>
<keyword evidence="2 8" id="KW-0808">Transferase</keyword>
<dbReference type="Pfam" id="PF03770">
    <property type="entry name" value="IPK"/>
    <property type="match status" value="1"/>
</dbReference>
<evidence type="ECO:0000313" key="10">
    <source>
        <dbReference type="RefSeq" id="XP_002737340.1"/>
    </source>
</evidence>
<keyword evidence="5" id="KW-0067">ATP-binding</keyword>
<comment type="catalytic activity">
    <reaction evidence="7">
        <text>1D-myo-inositol 1,3,4,6-tetrakisphosphate + ATP = 1D-myo-inositol 1,3,4,5,6-pentakisphosphate + ADP + H(+)</text>
        <dbReference type="Rhea" id="RHEA:12717"/>
        <dbReference type="ChEBI" id="CHEBI:15378"/>
        <dbReference type="ChEBI" id="CHEBI:30616"/>
        <dbReference type="ChEBI" id="CHEBI:57660"/>
        <dbReference type="ChEBI" id="CHEBI:57733"/>
        <dbReference type="ChEBI" id="CHEBI:456216"/>
        <dbReference type="EC" id="2.7.1.140"/>
    </reaction>
</comment>
<dbReference type="Gene3D" id="3.30.470.160">
    <property type="entry name" value="Inositol polyphosphate kinase"/>
    <property type="match status" value="1"/>
</dbReference>
<evidence type="ECO:0000256" key="4">
    <source>
        <dbReference type="ARBA" id="ARBA00022777"/>
    </source>
</evidence>
<evidence type="ECO:0000256" key="8">
    <source>
        <dbReference type="RuleBase" id="RU363090"/>
    </source>
</evidence>
<reference evidence="10" key="1">
    <citation type="submission" date="2025-08" db="UniProtKB">
        <authorList>
            <consortium name="RefSeq"/>
        </authorList>
    </citation>
    <scope>IDENTIFICATION</scope>
    <source>
        <tissue evidence="10">Testes</tissue>
    </source>
</reference>
<dbReference type="PANTHER" id="PTHR12400">
    <property type="entry name" value="INOSITOL POLYPHOSPHATE KINASE"/>
    <property type="match status" value="1"/>
</dbReference>
<proteinExistence type="inferred from homology"/>
<dbReference type="InterPro" id="IPR038286">
    <property type="entry name" value="IPK_sf"/>
</dbReference>
<evidence type="ECO:0000256" key="2">
    <source>
        <dbReference type="ARBA" id="ARBA00022679"/>
    </source>
</evidence>
<keyword evidence="4 8" id="KW-0418">Kinase</keyword>
<name>A0ABM0GU10_SACKO</name>
<dbReference type="PANTHER" id="PTHR12400:SF51">
    <property type="entry name" value="INOSITOL POLYPHOSPHATE MULTIKINASE"/>
    <property type="match status" value="1"/>
</dbReference>
<comment type="catalytic activity">
    <reaction evidence="6">
        <text>1D-myo-inositol 1,4,5-trisphosphate + 2 ATP = 1D-myo-inositol 1,3,4,5,6-pentakisphosphate + 2 ADP + 2 H(+)</text>
        <dbReference type="Rhea" id="RHEA:32359"/>
        <dbReference type="ChEBI" id="CHEBI:15378"/>
        <dbReference type="ChEBI" id="CHEBI:30616"/>
        <dbReference type="ChEBI" id="CHEBI:57733"/>
        <dbReference type="ChEBI" id="CHEBI:203600"/>
        <dbReference type="ChEBI" id="CHEBI:456216"/>
        <dbReference type="EC" id="2.7.1.151"/>
    </reaction>
</comment>
<evidence type="ECO:0000256" key="7">
    <source>
        <dbReference type="ARBA" id="ARBA00036525"/>
    </source>
</evidence>
<dbReference type="EC" id="2.7.-.-" evidence="8"/>
<dbReference type="Proteomes" id="UP000694865">
    <property type="component" value="Unplaced"/>
</dbReference>
<sequence length="194" mass="22059">MATGGGENTQVERVPTPPIPEGCQVLSHQVAGHMHGHGRSKAGMLQHLDGTILKPTQCPPKGQRELDFYTELFREDQDEPVMLSLQYYVPRFRGIFTTPSNPDTIYMKLDDATQKFHKPCIVDVKMGRRCYEDGAPVEKVELALKKYPPVEQVGFQILGMRIYHPSVDQYVFYDKTYGRSLDEDQVIEGKINMI</sequence>
<evidence type="ECO:0000256" key="5">
    <source>
        <dbReference type="ARBA" id="ARBA00022840"/>
    </source>
</evidence>
<evidence type="ECO:0000256" key="6">
    <source>
        <dbReference type="ARBA" id="ARBA00036164"/>
    </source>
</evidence>
<evidence type="ECO:0000256" key="1">
    <source>
        <dbReference type="ARBA" id="ARBA00007374"/>
    </source>
</evidence>
<gene>
    <name evidence="10" type="primary">LOC100368434</name>
</gene>
<dbReference type="InterPro" id="IPR005522">
    <property type="entry name" value="IPK"/>
</dbReference>
<comment type="similarity">
    <text evidence="1 8">Belongs to the inositol phosphokinase (IPK) family.</text>
</comment>
<evidence type="ECO:0000313" key="9">
    <source>
        <dbReference type="Proteomes" id="UP000694865"/>
    </source>
</evidence>
<dbReference type="GeneID" id="100368434"/>
<dbReference type="RefSeq" id="XP_002737340.1">
    <property type="nucleotide sequence ID" value="XM_002737294.2"/>
</dbReference>
<accession>A0ABM0GU10</accession>
<organism evidence="9 10">
    <name type="scientific">Saccoglossus kowalevskii</name>
    <name type="common">Acorn worm</name>
    <dbReference type="NCBI Taxonomy" id="10224"/>
    <lineage>
        <taxon>Eukaryota</taxon>
        <taxon>Metazoa</taxon>
        <taxon>Hemichordata</taxon>
        <taxon>Enteropneusta</taxon>
        <taxon>Harrimaniidae</taxon>
        <taxon>Saccoglossus</taxon>
    </lineage>
</organism>